<dbReference type="AlphaFoldDB" id="A0AAD8TKM1"/>
<evidence type="ECO:0000313" key="2">
    <source>
        <dbReference type="EMBL" id="KAK1684370.1"/>
    </source>
</evidence>
<evidence type="ECO:0000256" key="1">
    <source>
        <dbReference type="SAM" id="MobiDB-lite"/>
    </source>
</evidence>
<feature type="compositionally biased region" description="Acidic residues" evidence="1">
    <location>
        <begin position="92"/>
        <end position="106"/>
    </location>
</feature>
<dbReference type="Proteomes" id="UP001231189">
    <property type="component" value="Unassembled WGS sequence"/>
</dbReference>
<organism evidence="2 3">
    <name type="scientific">Lolium multiflorum</name>
    <name type="common">Italian ryegrass</name>
    <name type="synonym">Lolium perenne subsp. multiflorum</name>
    <dbReference type="NCBI Taxonomy" id="4521"/>
    <lineage>
        <taxon>Eukaryota</taxon>
        <taxon>Viridiplantae</taxon>
        <taxon>Streptophyta</taxon>
        <taxon>Embryophyta</taxon>
        <taxon>Tracheophyta</taxon>
        <taxon>Spermatophyta</taxon>
        <taxon>Magnoliopsida</taxon>
        <taxon>Liliopsida</taxon>
        <taxon>Poales</taxon>
        <taxon>Poaceae</taxon>
        <taxon>BOP clade</taxon>
        <taxon>Pooideae</taxon>
        <taxon>Poodae</taxon>
        <taxon>Poeae</taxon>
        <taxon>Poeae Chloroplast Group 2 (Poeae type)</taxon>
        <taxon>Loliodinae</taxon>
        <taxon>Loliinae</taxon>
        <taxon>Lolium</taxon>
    </lineage>
</organism>
<dbReference type="EMBL" id="JAUUTY010000002">
    <property type="protein sequence ID" value="KAK1684370.1"/>
    <property type="molecule type" value="Genomic_DNA"/>
</dbReference>
<feature type="region of interest" description="Disordered" evidence="1">
    <location>
        <begin position="92"/>
        <end position="138"/>
    </location>
</feature>
<feature type="compositionally biased region" description="Polar residues" evidence="1">
    <location>
        <begin position="1"/>
        <end position="14"/>
    </location>
</feature>
<evidence type="ECO:0000313" key="3">
    <source>
        <dbReference type="Proteomes" id="UP001231189"/>
    </source>
</evidence>
<reference evidence="2" key="1">
    <citation type="submission" date="2023-07" db="EMBL/GenBank/DDBJ databases">
        <title>A chromosome-level genome assembly of Lolium multiflorum.</title>
        <authorList>
            <person name="Chen Y."/>
            <person name="Copetti D."/>
            <person name="Kolliker R."/>
            <person name="Studer B."/>
        </authorList>
    </citation>
    <scope>NUCLEOTIDE SEQUENCE</scope>
    <source>
        <strain evidence="2">02402/16</strain>
        <tissue evidence="2">Leaf</tissue>
    </source>
</reference>
<gene>
    <name evidence="2" type="ORF">QYE76_045218</name>
</gene>
<proteinExistence type="predicted"/>
<comment type="caution">
    <text evidence="2">The sequence shown here is derived from an EMBL/GenBank/DDBJ whole genome shotgun (WGS) entry which is preliminary data.</text>
</comment>
<feature type="compositionally biased region" description="Basic and acidic residues" evidence="1">
    <location>
        <begin position="125"/>
        <end position="138"/>
    </location>
</feature>
<protein>
    <submittedName>
        <fullName evidence="2">Uncharacterized protein</fullName>
    </submittedName>
</protein>
<accession>A0AAD8TKM1</accession>
<keyword evidence="3" id="KW-1185">Reference proteome</keyword>
<name>A0AAD8TKM1_LOLMU</name>
<feature type="region of interest" description="Disordered" evidence="1">
    <location>
        <begin position="1"/>
        <end position="45"/>
    </location>
</feature>
<sequence>MFQEATYGQTSRFTPSPPELAGGNLNEGFSPALRRGPLPFGATAAPNDEVMNEMINSNSMAAAANPGFFMQEKARAMETVATRNEWVEDVADGSQAVEEEKEEEPTEAGVTDANLPKAKKKRKKDSPLDEPRIKWTPK</sequence>